<comment type="caution">
    <text evidence="2">The sequence shown here is derived from an EMBL/GenBank/DDBJ whole genome shotgun (WGS) entry which is preliminary data.</text>
</comment>
<gene>
    <name evidence="3" type="ORF">J2S69_004441</name>
    <name evidence="2" type="ORF">O2L01_16770</name>
</gene>
<proteinExistence type="predicted"/>
<dbReference type="EMBL" id="JAVDYD010000001">
    <property type="protein sequence ID" value="MDR7340722.1"/>
    <property type="molecule type" value="Genomic_DNA"/>
</dbReference>
<dbReference type="Proteomes" id="UP001183604">
    <property type="component" value="Unassembled WGS sequence"/>
</dbReference>
<protein>
    <submittedName>
        <fullName evidence="3">UDP-N-acetylmuramyl pentapeptide phosphotransferase/UDP-N-acetylglucosamine-1-phosphate transferase</fullName>
    </submittedName>
</protein>
<evidence type="ECO:0000313" key="5">
    <source>
        <dbReference type="Proteomes" id="UP001183604"/>
    </source>
</evidence>
<name>A0A9X3SW23_9ACTN</name>
<keyword evidence="5" id="KW-1185">Reference proteome</keyword>
<dbReference type="AlphaFoldDB" id="A0A9X3SW23"/>
<keyword evidence="1" id="KW-0472">Membrane</keyword>
<keyword evidence="1" id="KW-1133">Transmembrane helix</keyword>
<accession>A0A9X3SW23</accession>
<dbReference type="Proteomes" id="UP001145799">
    <property type="component" value="Unassembled WGS sequence"/>
</dbReference>
<reference evidence="2" key="1">
    <citation type="submission" date="2022-12" db="EMBL/GenBank/DDBJ databases">
        <title>Gycomyces niveus sp.nov., a novel actinomycete isolated from soil in Shouguang.</title>
        <authorList>
            <person name="Yang X."/>
        </authorList>
    </citation>
    <scope>NUCLEOTIDE SEQUENCE</scope>
    <source>
        <strain evidence="2">DSM 44724</strain>
    </source>
</reference>
<evidence type="ECO:0000256" key="1">
    <source>
        <dbReference type="SAM" id="Phobius"/>
    </source>
</evidence>
<evidence type="ECO:0000313" key="2">
    <source>
        <dbReference type="EMBL" id="MDA1386654.1"/>
    </source>
</evidence>
<keyword evidence="1" id="KW-0812">Transmembrane</keyword>
<reference evidence="3 5" key="2">
    <citation type="submission" date="2023-07" db="EMBL/GenBank/DDBJ databases">
        <title>Sequencing the genomes of 1000 actinobacteria strains.</title>
        <authorList>
            <person name="Klenk H.-P."/>
        </authorList>
    </citation>
    <scope>NUCLEOTIDE SEQUENCE [LARGE SCALE GENOMIC DNA]</scope>
    <source>
        <strain evidence="3 5">DSM 44724</strain>
    </source>
</reference>
<feature type="transmembrane region" description="Helical" evidence="1">
    <location>
        <begin position="12"/>
        <end position="29"/>
    </location>
</feature>
<dbReference type="RefSeq" id="WP_270123128.1">
    <property type="nucleotide sequence ID" value="NZ_BAAAOM010000001.1"/>
</dbReference>
<organism evidence="2 4">
    <name type="scientific">Glycomyces lechevalierae</name>
    <dbReference type="NCBI Taxonomy" id="256034"/>
    <lineage>
        <taxon>Bacteria</taxon>
        <taxon>Bacillati</taxon>
        <taxon>Actinomycetota</taxon>
        <taxon>Actinomycetes</taxon>
        <taxon>Glycomycetales</taxon>
        <taxon>Glycomycetaceae</taxon>
        <taxon>Glycomyces</taxon>
    </lineage>
</organism>
<evidence type="ECO:0000313" key="3">
    <source>
        <dbReference type="EMBL" id="MDR7340722.1"/>
    </source>
</evidence>
<dbReference type="EMBL" id="JAPZVQ010000010">
    <property type="protein sequence ID" value="MDA1386654.1"/>
    <property type="molecule type" value="Genomic_DNA"/>
</dbReference>
<evidence type="ECO:0000313" key="4">
    <source>
        <dbReference type="Proteomes" id="UP001145799"/>
    </source>
</evidence>
<sequence length="298" mass="29660">MSQLTRTVGRAFIGGLAAGGTIAAISAVRRSKWAAELERVNHKGDTVSLAEGPGVTVGATAGAVLGANSPAYAAAAATAGLTAGAVGLYDDIADAKGEKAKGFKGHVGALLKGRMSAGLIKVLGISTAGIASAALIDLQNGELTDERRPLIRRLWNVGVGGGVIAGAANVVNLFDLRPGRALKVVTLVSAPLSRPAGEKSRRRTAAGGANTALAVSAAAGAAMAEDLDGKTMLGDGGANALGALLGLAYIARTGMIGRHVALAGVAALIAASEKVSFTKVIAETPVLRELDELGRTKS</sequence>